<dbReference type="PROSITE" id="PS51257">
    <property type="entry name" value="PROKAR_LIPOPROTEIN"/>
    <property type="match status" value="1"/>
</dbReference>
<name>A0A4Q2M0D9_9MICO</name>
<dbReference type="SUPFAM" id="SSF53850">
    <property type="entry name" value="Periplasmic binding protein-like II"/>
    <property type="match status" value="1"/>
</dbReference>
<dbReference type="Gene3D" id="3.40.190.10">
    <property type="entry name" value="Periplasmic binding protein-like II"/>
    <property type="match status" value="3"/>
</dbReference>
<protein>
    <submittedName>
        <fullName evidence="3">Sugar ABC transporter substrate-binding protein</fullName>
    </submittedName>
</protein>
<evidence type="ECO:0000313" key="4">
    <source>
        <dbReference type="Proteomes" id="UP000292686"/>
    </source>
</evidence>
<organism evidence="3 4">
    <name type="scientific">Agromyces atrinae</name>
    <dbReference type="NCBI Taxonomy" id="592376"/>
    <lineage>
        <taxon>Bacteria</taxon>
        <taxon>Bacillati</taxon>
        <taxon>Actinomycetota</taxon>
        <taxon>Actinomycetes</taxon>
        <taxon>Micrococcales</taxon>
        <taxon>Microbacteriaceae</taxon>
        <taxon>Agromyces</taxon>
    </lineage>
</organism>
<dbReference type="InterPro" id="IPR050490">
    <property type="entry name" value="Bact_solute-bd_prot1"/>
</dbReference>
<keyword evidence="1" id="KW-0732">Signal</keyword>
<proteinExistence type="predicted"/>
<reference evidence="3 4" key="1">
    <citation type="submission" date="2019-01" db="EMBL/GenBank/DDBJ databases">
        <title>Agromyces.</title>
        <authorList>
            <person name="Li J."/>
        </authorList>
    </citation>
    <scope>NUCLEOTIDE SEQUENCE [LARGE SCALE GENOMIC DNA]</scope>
    <source>
        <strain evidence="3 4">DSM 23870</strain>
    </source>
</reference>
<feature type="chain" id="PRO_5038238982" evidence="1">
    <location>
        <begin position="29"/>
        <end position="434"/>
    </location>
</feature>
<keyword evidence="4" id="KW-1185">Reference proteome</keyword>
<evidence type="ECO:0000313" key="2">
    <source>
        <dbReference type="EMBL" id="RXZ85207.1"/>
    </source>
</evidence>
<dbReference type="PANTHER" id="PTHR43649:SF14">
    <property type="entry name" value="BLR3389 PROTEIN"/>
    <property type="match status" value="1"/>
</dbReference>
<evidence type="ECO:0000256" key="1">
    <source>
        <dbReference type="SAM" id="SignalP"/>
    </source>
</evidence>
<dbReference type="Proteomes" id="UP000292686">
    <property type="component" value="Unassembled WGS sequence"/>
</dbReference>
<dbReference type="OrthoDB" id="2515046at2"/>
<accession>A0A4Q2M0D9</accession>
<dbReference type="Pfam" id="PF01547">
    <property type="entry name" value="SBP_bac_1"/>
    <property type="match status" value="1"/>
</dbReference>
<evidence type="ECO:0000313" key="3">
    <source>
        <dbReference type="EMBL" id="RXZ85315.1"/>
    </source>
</evidence>
<comment type="caution">
    <text evidence="3">The sequence shown here is derived from an EMBL/GenBank/DDBJ whole genome shotgun (WGS) entry which is preliminary data.</text>
</comment>
<gene>
    <name evidence="3" type="ORF">ESP50_15340</name>
    <name evidence="2" type="ORF">ESP50_15935</name>
</gene>
<dbReference type="EMBL" id="SDPM01000010">
    <property type="protein sequence ID" value="RXZ85315.1"/>
    <property type="molecule type" value="Genomic_DNA"/>
</dbReference>
<dbReference type="AlphaFoldDB" id="A0A4Q2M0D9"/>
<feature type="signal peptide" evidence="1">
    <location>
        <begin position="1"/>
        <end position="28"/>
    </location>
</feature>
<sequence>MPMMARKRTKKWFVPTLAAAATSALLLAGCSTGPADTSADGPVTLEFWGWATGLESAVEAWNAENPDIQVDFFRMTGDDGAKVPPAIDAGTAPDVVQMSIHSLAGHIVNNRLTDITDYVGDLGDEFTESSWGGVSFDGAVYAVPQDSGPTGLLYRSDIFEKYGVAVPTTWAEYLDAARALKAADPNVYIAQFSPNETGLWLEQVWQNGGTWNTIDGDAWTVEVDNQQSQEVAAIWQTLLDEDLVKVIDMWTPEYWAEINAGTIASINYAAWFPALLEENAGGLSGLWSVAPTPTFPDSDAAGETGGSVDVVPAGTENVEQAVEFITWLNSSPESLEILIGEGGLFPTAITGLESDVLLSEEEYFGGQVINEVFADAAQKVPNTWVDGPNYDLTQDALKDAFAQVANGNSTFAEALASVQTQTVGILTDMGLNVR</sequence>
<dbReference type="CDD" id="cd13585">
    <property type="entry name" value="PBP2_TMBP_like"/>
    <property type="match status" value="1"/>
</dbReference>
<dbReference type="PANTHER" id="PTHR43649">
    <property type="entry name" value="ARABINOSE-BINDING PROTEIN-RELATED"/>
    <property type="match status" value="1"/>
</dbReference>
<dbReference type="EMBL" id="SDPM01000011">
    <property type="protein sequence ID" value="RXZ85207.1"/>
    <property type="molecule type" value="Genomic_DNA"/>
</dbReference>
<dbReference type="InterPro" id="IPR006059">
    <property type="entry name" value="SBP"/>
</dbReference>